<dbReference type="GeneID" id="92084652"/>
<evidence type="ECO:0000313" key="1">
    <source>
        <dbReference type="EMBL" id="KAK8090675.1"/>
    </source>
</evidence>
<sequence length="99" mass="11282">MDIKCALENYKAVTGKKIDPRVLEDSIELIKASGVPYEFRMTVVPSLVDVEDLFEAKRLAGGKLKLQQFRKGETNLARRYRDLEQHTDKEFNALVAQLA</sequence>
<dbReference type="EMBL" id="JAQQWL010000001">
    <property type="protein sequence ID" value="KAK8090675.1"/>
    <property type="molecule type" value="Genomic_DNA"/>
</dbReference>
<gene>
    <name evidence="1" type="ORF">PG994_000180</name>
</gene>
<reference evidence="1 2" key="1">
    <citation type="submission" date="2023-01" db="EMBL/GenBank/DDBJ databases">
        <title>Analysis of 21 Apiospora genomes using comparative genomics revels a genus with tremendous synthesis potential of carbohydrate active enzymes and secondary metabolites.</title>
        <authorList>
            <person name="Sorensen T."/>
        </authorList>
    </citation>
    <scope>NUCLEOTIDE SEQUENCE [LARGE SCALE GENOMIC DNA]</scope>
    <source>
        <strain evidence="1 2">CBS 135458</strain>
    </source>
</reference>
<comment type="caution">
    <text evidence="1">The sequence shown here is derived from an EMBL/GenBank/DDBJ whole genome shotgun (WGS) entry which is preliminary data.</text>
</comment>
<organism evidence="1 2">
    <name type="scientific">Apiospora phragmitis</name>
    <dbReference type="NCBI Taxonomy" id="2905665"/>
    <lineage>
        <taxon>Eukaryota</taxon>
        <taxon>Fungi</taxon>
        <taxon>Dikarya</taxon>
        <taxon>Ascomycota</taxon>
        <taxon>Pezizomycotina</taxon>
        <taxon>Sordariomycetes</taxon>
        <taxon>Xylariomycetidae</taxon>
        <taxon>Amphisphaeriales</taxon>
        <taxon>Apiosporaceae</taxon>
        <taxon>Apiospora</taxon>
    </lineage>
</organism>
<evidence type="ECO:0000313" key="2">
    <source>
        <dbReference type="Proteomes" id="UP001480595"/>
    </source>
</evidence>
<name>A0ABR1X5G4_9PEZI</name>
<accession>A0ABR1X5G4</accession>
<protein>
    <submittedName>
        <fullName evidence="1">Uncharacterized protein</fullName>
    </submittedName>
</protein>
<dbReference type="Proteomes" id="UP001480595">
    <property type="component" value="Unassembled WGS sequence"/>
</dbReference>
<keyword evidence="2" id="KW-1185">Reference proteome</keyword>
<proteinExistence type="predicted"/>
<dbReference type="RefSeq" id="XP_066722221.1">
    <property type="nucleotide sequence ID" value="XM_066851589.1"/>
</dbReference>